<dbReference type="Proteomes" id="UP000467637">
    <property type="component" value="Unassembled WGS sequence"/>
</dbReference>
<keyword evidence="3" id="KW-0175">Coiled coil</keyword>
<evidence type="ECO:0000256" key="3">
    <source>
        <dbReference type="SAM" id="Coils"/>
    </source>
</evidence>
<feature type="coiled-coil region" evidence="3">
    <location>
        <begin position="193"/>
        <end position="220"/>
    </location>
</feature>
<comment type="caution">
    <text evidence="4">The sequence shown here is derived from an EMBL/GenBank/DDBJ whole genome shotgun (WGS) entry which is preliminary data.</text>
</comment>
<dbReference type="EMBL" id="WSEM01000036">
    <property type="protein sequence ID" value="MVQ39651.1"/>
    <property type="molecule type" value="Genomic_DNA"/>
</dbReference>
<evidence type="ECO:0000256" key="2">
    <source>
        <dbReference type="ARBA" id="ARBA00022649"/>
    </source>
</evidence>
<protein>
    <recommendedName>
        <fullName evidence="6">Type II toxin-antitoxin system PemK/MazF family toxin</fullName>
    </recommendedName>
</protein>
<keyword evidence="5" id="KW-1185">Reference proteome</keyword>
<evidence type="ECO:0000256" key="1">
    <source>
        <dbReference type="ARBA" id="ARBA00007521"/>
    </source>
</evidence>
<reference evidence="4 5" key="1">
    <citation type="submission" date="2019-12" db="EMBL/GenBank/DDBJ databases">
        <authorList>
            <person name="Huq M.A."/>
        </authorList>
    </citation>
    <scope>NUCLEOTIDE SEQUENCE [LARGE SCALE GENOMIC DNA]</scope>
    <source>
        <strain evidence="4 5">MAH-34</strain>
    </source>
</reference>
<keyword evidence="2" id="KW-1277">Toxin-antitoxin system</keyword>
<evidence type="ECO:0008006" key="6">
    <source>
        <dbReference type="Google" id="ProtNLM"/>
    </source>
</evidence>
<dbReference type="Pfam" id="PF02452">
    <property type="entry name" value="PemK_toxin"/>
    <property type="match status" value="1"/>
</dbReference>
<dbReference type="InterPro" id="IPR003477">
    <property type="entry name" value="PemK-like"/>
</dbReference>
<evidence type="ECO:0000313" key="4">
    <source>
        <dbReference type="EMBL" id="MVQ39651.1"/>
    </source>
</evidence>
<gene>
    <name evidence="4" type="ORF">GON05_34185</name>
</gene>
<evidence type="ECO:0000313" key="5">
    <source>
        <dbReference type="Proteomes" id="UP000467637"/>
    </source>
</evidence>
<comment type="similarity">
    <text evidence="1">Belongs to the PemK/MazF family.</text>
</comment>
<accession>A0ABW9UKX8</accession>
<organism evidence="4 5">
    <name type="scientific">Paenibacillus anseongense</name>
    <dbReference type="NCBI Taxonomy" id="2682845"/>
    <lineage>
        <taxon>Bacteria</taxon>
        <taxon>Bacillati</taxon>
        <taxon>Bacillota</taxon>
        <taxon>Bacilli</taxon>
        <taxon>Bacillales</taxon>
        <taxon>Paenibacillaceae</taxon>
        <taxon>Paenibacillus</taxon>
    </lineage>
</organism>
<dbReference type="SUPFAM" id="SSF50118">
    <property type="entry name" value="Cell growth inhibitor/plasmid maintenance toxic component"/>
    <property type="match status" value="1"/>
</dbReference>
<sequence>MFPIDRRNIKIHIKEPEAKKLKGMDNNVISEQWKLKMWNIVDKVQELSVYNMGQWVIFHDRWLKNLSGPENQKKYKNGDIVMADLGAVNFKYEPQYEHPCIVLVNDFTSVFVVPCSSKKYGQNFPDIIDATPKDGFQLNTGIQMNAARWINKNRITQSNGQITNPVLMRTIEEYILVQFPTYQQLLVDQAQNVAQLQVSIHDLQTQKESLEIEISRAAAALEIYKGILEAAKGHPELLSSLGEVAASNGLKVDFEKLP</sequence>
<proteinExistence type="inferred from homology"/>
<dbReference type="RefSeq" id="WP_157325966.1">
    <property type="nucleotide sequence ID" value="NZ_WSEM01000036.1"/>
</dbReference>
<dbReference type="InterPro" id="IPR011067">
    <property type="entry name" value="Plasmid_toxin/cell-grow_inhib"/>
</dbReference>
<dbReference type="Gene3D" id="2.30.30.110">
    <property type="match status" value="1"/>
</dbReference>
<name>A0ABW9UKX8_9BACL</name>